<dbReference type="PANTHER" id="PTHR18063:SF6">
    <property type="entry name" value="UBIQUITIN CARBOXYL-TERMINAL HYDROLASE"/>
    <property type="match status" value="1"/>
</dbReference>
<comment type="function">
    <text evidence="2">Hydrolase that can specifically remove 'Lys-48'-linked conjugated ubiquitin from proteins. Has exodeubiquitinase activity and has a preference for long polyubiquitin chains. May play a regulatory role at the level of protein turnover.</text>
</comment>
<evidence type="ECO:0000256" key="2">
    <source>
        <dbReference type="RuleBase" id="RU367139"/>
    </source>
</evidence>
<evidence type="ECO:0000313" key="6">
    <source>
        <dbReference type="WBParaSite" id="TCLT_0000572301-mRNA-1"/>
    </source>
</evidence>
<dbReference type="GO" id="GO:0071944">
    <property type="term" value="C:cell periphery"/>
    <property type="evidence" value="ECO:0007669"/>
    <property type="project" value="TreeGrafter"/>
</dbReference>
<evidence type="ECO:0000313" key="4">
    <source>
        <dbReference type="EMBL" id="VDN02988.1"/>
    </source>
</evidence>
<keyword evidence="2" id="KW-0833">Ubl conjugation pathway</keyword>
<dbReference type="STRING" id="103827.A0A0N5CZ23"/>
<reference evidence="6" key="1">
    <citation type="submission" date="2017-02" db="UniProtKB">
        <authorList>
            <consortium name="WormBaseParasite"/>
        </authorList>
    </citation>
    <scope>IDENTIFICATION</scope>
</reference>
<organism evidence="6">
    <name type="scientific">Thelazia callipaeda</name>
    <name type="common">Oriental eyeworm</name>
    <name type="synonym">Parasitic nematode</name>
    <dbReference type="NCBI Taxonomy" id="103827"/>
    <lineage>
        <taxon>Eukaryota</taxon>
        <taxon>Metazoa</taxon>
        <taxon>Ecdysozoa</taxon>
        <taxon>Nematoda</taxon>
        <taxon>Chromadorea</taxon>
        <taxon>Rhabditida</taxon>
        <taxon>Spirurina</taxon>
        <taxon>Spiruromorpha</taxon>
        <taxon>Thelazioidea</taxon>
        <taxon>Thelaziidae</taxon>
        <taxon>Thelazia</taxon>
    </lineage>
</organism>
<dbReference type="GO" id="GO:0005829">
    <property type="term" value="C:cytosol"/>
    <property type="evidence" value="ECO:0007669"/>
    <property type="project" value="TreeGrafter"/>
</dbReference>
<feature type="domain" description="MINDY deubiquitinase" evidence="3">
    <location>
        <begin position="14"/>
        <end position="259"/>
    </location>
</feature>
<keyword evidence="2" id="KW-0378">Hydrolase</keyword>
<sequence>MSAVKQDTEDGSSVYNVKWVGVEGVDYAVVMQNHNGPCPLLAVVNALLLRGQIVLKRDCVKINENVLIQLVADCIVRLRPDDLDESEISNYEKNVSDVLTLIPSLSKGLDVNVFFTGVHKFEYTAACALFDVLNIPLLHGWIADPENQEMVQTMDGLSYNRLVEKLVSDGNEYEKSLLQSFLDSSPSQLTIKGILDLQSRLRDGEIAVLFRNNHFHTLSKNKNVLYVLVTDSGFLTETEIMWETLESTDGNCVLVDASFNMPHHTSSFVSETAE</sequence>
<evidence type="ECO:0000313" key="5">
    <source>
        <dbReference type="Proteomes" id="UP000276776"/>
    </source>
</evidence>
<dbReference type="EMBL" id="UYYF01004358">
    <property type="protein sequence ID" value="VDN02988.1"/>
    <property type="molecule type" value="Genomic_DNA"/>
</dbReference>
<dbReference type="EC" id="3.4.19.12" evidence="2"/>
<gene>
    <name evidence="4" type="ORF">TCLT_LOCUS5712</name>
</gene>
<dbReference type="OrthoDB" id="10261212at2759"/>
<dbReference type="AlphaFoldDB" id="A0A0N5CZ23"/>
<keyword evidence="2" id="KW-0645">Protease</keyword>
<evidence type="ECO:0000259" key="3">
    <source>
        <dbReference type="Pfam" id="PF04424"/>
    </source>
</evidence>
<dbReference type="GO" id="GO:0016807">
    <property type="term" value="F:cysteine-type carboxypeptidase activity"/>
    <property type="evidence" value="ECO:0007669"/>
    <property type="project" value="TreeGrafter"/>
</dbReference>
<dbReference type="Proteomes" id="UP000276776">
    <property type="component" value="Unassembled WGS sequence"/>
</dbReference>
<dbReference type="GO" id="GO:0006508">
    <property type="term" value="P:proteolysis"/>
    <property type="evidence" value="ECO:0007669"/>
    <property type="project" value="UniProtKB-KW"/>
</dbReference>
<keyword evidence="5" id="KW-1185">Reference proteome</keyword>
<dbReference type="Pfam" id="PF04424">
    <property type="entry name" value="MINDY_DUB"/>
    <property type="match status" value="1"/>
</dbReference>
<proteinExistence type="inferred from homology"/>
<keyword evidence="2" id="KW-0788">Thiol protease</keyword>
<accession>A0A0N5CZ23</accession>
<dbReference type="GO" id="GO:0071108">
    <property type="term" value="P:protein K48-linked deubiquitination"/>
    <property type="evidence" value="ECO:0007669"/>
    <property type="project" value="TreeGrafter"/>
</dbReference>
<evidence type="ECO:0000256" key="1">
    <source>
        <dbReference type="ARBA" id="ARBA00006616"/>
    </source>
</evidence>
<dbReference type="PANTHER" id="PTHR18063">
    <property type="entry name" value="NF-E2 INDUCIBLE PROTEIN"/>
    <property type="match status" value="1"/>
</dbReference>
<dbReference type="InterPro" id="IPR007518">
    <property type="entry name" value="MINDY"/>
</dbReference>
<dbReference type="GO" id="GO:0036435">
    <property type="term" value="F:K48-linked polyubiquitin modification-dependent protein binding"/>
    <property type="evidence" value="ECO:0007669"/>
    <property type="project" value="UniProtKB-UniRule"/>
</dbReference>
<comment type="similarity">
    <text evidence="1 2">Belongs to the MINDY deubiquitinase family. FAM63 subfamily.</text>
</comment>
<name>A0A0N5CZ23_THECL</name>
<dbReference type="WBParaSite" id="TCLT_0000572301-mRNA-1">
    <property type="protein sequence ID" value="TCLT_0000572301-mRNA-1"/>
    <property type="gene ID" value="TCLT_0000572301"/>
</dbReference>
<dbReference type="OMA" id="ESENYML"/>
<dbReference type="GO" id="GO:1990380">
    <property type="term" value="F:K48-linked deubiquitinase activity"/>
    <property type="evidence" value="ECO:0007669"/>
    <property type="project" value="UniProtKB-UniRule"/>
</dbReference>
<dbReference type="GO" id="GO:0004843">
    <property type="term" value="F:cysteine-type deubiquitinase activity"/>
    <property type="evidence" value="ECO:0007669"/>
    <property type="project" value="UniProtKB-UniRule"/>
</dbReference>
<reference evidence="4 5" key="2">
    <citation type="submission" date="2018-11" db="EMBL/GenBank/DDBJ databases">
        <authorList>
            <consortium name="Pathogen Informatics"/>
        </authorList>
    </citation>
    <scope>NUCLEOTIDE SEQUENCE [LARGE SCALE GENOMIC DNA]</scope>
</reference>
<dbReference type="InterPro" id="IPR033979">
    <property type="entry name" value="MINDY_domain"/>
</dbReference>
<protein>
    <recommendedName>
        <fullName evidence="2">Ubiquitin carboxyl-terminal hydrolase</fullName>
        <ecNumber evidence="2">3.4.19.12</ecNumber>
    </recommendedName>
</protein>
<dbReference type="GO" id="GO:0140934">
    <property type="term" value="F:histone deubiquitinase activity"/>
    <property type="evidence" value="ECO:0007669"/>
    <property type="project" value="UniProtKB-UniRule"/>
</dbReference>
<comment type="catalytic activity">
    <reaction evidence="2">
        <text>Thiol-dependent hydrolysis of ester, thioester, amide, peptide and isopeptide bonds formed by the C-terminal Gly of ubiquitin (a 76-residue protein attached to proteins as an intracellular targeting signal).</text>
        <dbReference type="EC" id="3.4.19.12"/>
    </reaction>
</comment>